<evidence type="ECO:0000256" key="1">
    <source>
        <dbReference type="ARBA" id="ARBA00023180"/>
    </source>
</evidence>
<dbReference type="GO" id="GO:0006955">
    <property type="term" value="P:immune response"/>
    <property type="evidence" value="ECO:0007669"/>
    <property type="project" value="TreeGrafter"/>
</dbReference>
<accession>A0A8C4X4S4</accession>
<dbReference type="InterPro" id="IPR007110">
    <property type="entry name" value="Ig-like_dom"/>
</dbReference>
<dbReference type="AlphaFoldDB" id="A0A8C4X4S4"/>
<reference evidence="4" key="3">
    <citation type="submission" date="2025-09" db="UniProtKB">
        <authorList>
            <consortium name="Ensembl"/>
        </authorList>
    </citation>
    <scope>IDENTIFICATION</scope>
</reference>
<dbReference type="InterPro" id="IPR036179">
    <property type="entry name" value="Ig-like_dom_sf"/>
</dbReference>
<dbReference type="SMART" id="SM00407">
    <property type="entry name" value="IGc1"/>
    <property type="match status" value="1"/>
</dbReference>
<evidence type="ECO:0000313" key="5">
    <source>
        <dbReference type="Proteomes" id="UP000694620"/>
    </source>
</evidence>
<reference evidence="4" key="1">
    <citation type="submission" date="2021-06" db="EMBL/GenBank/DDBJ databases">
        <authorList>
            <consortium name="Wellcome Sanger Institute Data Sharing"/>
        </authorList>
    </citation>
    <scope>NUCLEOTIDE SEQUENCE [LARGE SCALE GENOMIC DNA]</scope>
</reference>
<reference evidence="4" key="2">
    <citation type="submission" date="2025-08" db="UniProtKB">
        <authorList>
            <consortium name="Ensembl"/>
        </authorList>
    </citation>
    <scope>IDENTIFICATION</scope>
</reference>
<dbReference type="SUPFAM" id="SSF54452">
    <property type="entry name" value="MHC antigen-recognition domain"/>
    <property type="match status" value="1"/>
</dbReference>
<dbReference type="InterPro" id="IPR011161">
    <property type="entry name" value="MHC_I-like_Ag-recog"/>
</dbReference>
<dbReference type="InterPro" id="IPR003597">
    <property type="entry name" value="Ig_C1-set"/>
</dbReference>
<dbReference type="GO" id="GO:0005615">
    <property type="term" value="C:extracellular space"/>
    <property type="evidence" value="ECO:0007669"/>
    <property type="project" value="TreeGrafter"/>
</dbReference>
<dbReference type="PANTHER" id="PTHR16675">
    <property type="entry name" value="MHC CLASS I-RELATED"/>
    <property type="match status" value="1"/>
</dbReference>
<dbReference type="SUPFAM" id="SSF48726">
    <property type="entry name" value="Immunoglobulin"/>
    <property type="match status" value="1"/>
</dbReference>
<evidence type="ECO:0000313" key="4">
    <source>
        <dbReference type="Ensembl" id="ENSECRP00000005477.1"/>
    </source>
</evidence>
<dbReference type="InterPro" id="IPR050208">
    <property type="entry name" value="MHC_class-I_related"/>
</dbReference>
<dbReference type="InterPro" id="IPR037055">
    <property type="entry name" value="MHC_I-like_Ag-recog_sf"/>
</dbReference>
<sequence>IKRSVHRQREKESRKDCSCLHPQEVQVYLVQDPHWCISLSNYELFLVVVTDSHTLEFIFTAISSSEDLPEFMSAVILDGQQISYYDSKSRQISHKQTRVKQKMYHETQPQQWLNLSKWKSCIHVLQRSLGCDVENGVLKQGFLLYGYNGEDLIGFSKDRLQWFPAIPEAYFLKSEWDKDRMSNKDYKDFLDSKCVEILKKHVENKKIQEEFTHITPEIKVFSRKTEDGQRVRLTCLATGFNHQNIKSSWYRNGALLWNKSQSAKILPNGDGTFQIRDTLEIDHADNNNYSCEVERSTAQETLSWTGYV</sequence>
<evidence type="ECO:0000259" key="3">
    <source>
        <dbReference type="PROSITE" id="PS50835"/>
    </source>
</evidence>
<protein>
    <recommendedName>
        <fullName evidence="3">Ig-like domain-containing protein</fullName>
    </recommendedName>
</protein>
<dbReference type="PANTHER" id="PTHR16675:SF193">
    <property type="entry name" value="LOC571647 PROTEIN-RELATED"/>
    <property type="match status" value="1"/>
</dbReference>
<evidence type="ECO:0000256" key="2">
    <source>
        <dbReference type="RuleBase" id="RU004439"/>
    </source>
</evidence>
<dbReference type="Ensembl" id="ENSECRT00000005572.1">
    <property type="protein sequence ID" value="ENSECRP00000005477.1"/>
    <property type="gene ID" value="ENSECRG00000003678.1"/>
</dbReference>
<feature type="domain" description="Ig-like" evidence="3">
    <location>
        <begin position="216"/>
        <end position="303"/>
    </location>
</feature>
<dbReference type="Pfam" id="PF07654">
    <property type="entry name" value="C1-set"/>
    <property type="match status" value="1"/>
</dbReference>
<dbReference type="Gene3D" id="2.60.40.10">
    <property type="entry name" value="Immunoglobulins"/>
    <property type="match status" value="1"/>
</dbReference>
<comment type="similarity">
    <text evidence="2">Belongs to the MHC class I family.</text>
</comment>
<dbReference type="PROSITE" id="PS50835">
    <property type="entry name" value="IG_LIKE"/>
    <property type="match status" value="1"/>
</dbReference>
<keyword evidence="5" id="KW-1185">Reference proteome</keyword>
<dbReference type="GeneTree" id="ENSGT01150000287002"/>
<dbReference type="PRINTS" id="PR01638">
    <property type="entry name" value="MHCCLASSI"/>
</dbReference>
<proteinExistence type="inferred from homology"/>
<name>A0A8C4X4S4_ERPCA</name>
<organism evidence="4 5">
    <name type="scientific">Erpetoichthys calabaricus</name>
    <name type="common">Rope fish</name>
    <name type="synonym">Calamoichthys calabaricus</name>
    <dbReference type="NCBI Taxonomy" id="27687"/>
    <lineage>
        <taxon>Eukaryota</taxon>
        <taxon>Metazoa</taxon>
        <taxon>Chordata</taxon>
        <taxon>Craniata</taxon>
        <taxon>Vertebrata</taxon>
        <taxon>Euteleostomi</taxon>
        <taxon>Actinopterygii</taxon>
        <taxon>Polypteriformes</taxon>
        <taxon>Polypteridae</taxon>
        <taxon>Erpetoichthys</taxon>
    </lineage>
</organism>
<dbReference type="Pfam" id="PF00129">
    <property type="entry name" value="MHC_I"/>
    <property type="match status" value="1"/>
</dbReference>
<dbReference type="InterPro" id="IPR011162">
    <property type="entry name" value="MHC_I/II-like_Ag-recog"/>
</dbReference>
<dbReference type="InterPro" id="IPR001039">
    <property type="entry name" value="MHC_I_a_a1/a2"/>
</dbReference>
<dbReference type="InterPro" id="IPR013783">
    <property type="entry name" value="Ig-like_fold"/>
</dbReference>
<keyword evidence="1" id="KW-0325">Glycoprotein</keyword>
<dbReference type="Gene3D" id="3.30.500.10">
    <property type="entry name" value="MHC class I-like antigen recognition-like"/>
    <property type="match status" value="1"/>
</dbReference>
<dbReference type="GO" id="GO:0009897">
    <property type="term" value="C:external side of plasma membrane"/>
    <property type="evidence" value="ECO:0007669"/>
    <property type="project" value="TreeGrafter"/>
</dbReference>
<dbReference type="Proteomes" id="UP000694620">
    <property type="component" value="Chromosome 1"/>
</dbReference>